<dbReference type="GeneID" id="29065784"/>
<keyword evidence="2" id="KW-1185">Reference proteome</keyword>
<organism evidence="1 2">
    <name type="scientific">Erwinia phage vB_EamP_Frozen</name>
    <dbReference type="NCBI Taxonomy" id="1852641"/>
    <lineage>
        <taxon>Viruses</taxon>
        <taxon>Duplodnaviria</taxon>
        <taxon>Heunggongvirae</taxon>
        <taxon>Uroviricota</taxon>
        <taxon>Caudoviricetes</taxon>
        <taxon>Schitoviridae</taxon>
        <taxon>Erskinevirinae</taxon>
        <taxon>Johnsonvirus</taxon>
        <taxon>Johnsonvirus frozen</taxon>
    </lineage>
</organism>
<evidence type="ECO:0000313" key="1">
    <source>
        <dbReference type="EMBL" id="ANJ65150.1"/>
    </source>
</evidence>
<dbReference type="KEGG" id="vg:29065784"/>
<dbReference type="Proteomes" id="UP000202061">
    <property type="component" value="Segment"/>
</dbReference>
<name>A0A191ZCN0_9CAUD</name>
<accession>A0A191ZCN0</accession>
<evidence type="ECO:0000313" key="2">
    <source>
        <dbReference type="Proteomes" id="UP000202061"/>
    </source>
</evidence>
<gene>
    <name evidence="1" type="ORF">FROZEN_18</name>
</gene>
<dbReference type="RefSeq" id="YP_009286147.1">
    <property type="nucleotide sequence ID" value="NC_031062.2"/>
</dbReference>
<protein>
    <submittedName>
        <fullName evidence="1">Uncharacterized protein</fullName>
    </submittedName>
</protein>
<dbReference type="EMBL" id="KX098389">
    <property type="protein sequence ID" value="ANJ65150.1"/>
    <property type="molecule type" value="Genomic_DNA"/>
</dbReference>
<dbReference type="OrthoDB" id="40947at10239"/>
<sequence>MSNQTIKRENLQFAGVDEWYRLVFKHEQRGGYFCTVNRLWEDGDTKETVQQFLDHTDELYVKSPFKDFEGEPSHPVSVVN</sequence>
<reference evidence="1" key="1">
    <citation type="submission" date="2017-06" db="EMBL/GenBank/DDBJ databases">
        <authorList>
            <person name="Berg J.A."/>
            <person name="Peck M.D."/>
            <person name="Grossarth S.E."/>
            <person name="Jarvis T.M."/>
            <person name="Merrill B.D."/>
            <person name="Breakwell D.P."/>
            <person name="Burnett S.H."/>
            <person name="Grose J.H."/>
        </authorList>
    </citation>
    <scope>NUCLEOTIDE SEQUENCE [LARGE SCALE GENOMIC DNA]</scope>
</reference>
<proteinExistence type="predicted"/>